<dbReference type="AlphaFoldDB" id="A0A268A7P8"/>
<organism evidence="2 3">
    <name type="scientific">Terribacillus saccharophilus</name>
    <dbReference type="NCBI Taxonomy" id="361277"/>
    <lineage>
        <taxon>Bacteria</taxon>
        <taxon>Bacillati</taxon>
        <taxon>Bacillota</taxon>
        <taxon>Bacilli</taxon>
        <taxon>Bacillales</taxon>
        <taxon>Bacillaceae</taxon>
        <taxon>Terribacillus</taxon>
    </lineage>
</organism>
<reference evidence="2 3" key="1">
    <citation type="submission" date="2017-07" db="EMBL/GenBank/DDBJ databases">
        <title>Isolation and whole genome analysis of endospore-forming bacteria from heroin.</title>
        <authorList>
            <person name="Kalinowski J."/>
            <person name="Ahrens B."/>
            <person name="Al-Dilaimi A."/>
            <person name="Winkler A."/>
            <person name="Wibberg D."/>
            <person name="Schleenbecker U."/>
            <person name="Ruckert C."/>
            <person name="Wolfel R."/>
            <person name="Grass G."/>
        </authorList>
    </citation>
    <scope>NUCLEOTIDE SEQUENCE [LARGE SCALE GENOMIC DNA]</scope>
    <source>
        <strain evidence="2 3">7528</strain>
    </source>
</reference>
<evidence type="ECO:0000313" key="2">
    <source>
        <dbReference type="EMBL" id="PAD20140.1"/>
    </source>
</evidence>
<feature type="transmembrane region" description="Helical" evidence="1">
    <location>
        <begin position="7"/>
        <end position="33"/>
    </location>
</feature>
<evidence type="ECO:0000313" key="3">
    <source>
        <dbReference type="Proteomes" id="UP000216013"/>
    </source>
</evidence>
<dbReference type="Proteomes" id="UP000216013">
    <property type="component" value="Unassembled WGS sequence"/>
</dbReference>
<gene>
    <name evidence="2" type="ORF">CHH64_15480</name>
</gene>
<feature type="transmembrane region" description="Helical" evidence="1">
    <location>
        <begin position="39"/>
        <end position="63"/>
    </location>
</feature>
<name>A0A268A7P8_9BACI</name>
<keyword evidence="1" id="KW-0472">Membrane</keyword>
<evidence type="ECO:0000256" key="1">
    <source>
        <dbReference type="SAM" id="Phobius"/>
    </source>
</evidence>
<feature type="transmembrane region" description="Helical" evidence="1">
    <location>
        <begin position="75"/>
        <end position="102"/>
    </location>
</feature>
<keyword evidence="1" id="KW-0812">Transmembrane</keyword>
<accession>A0A268A7P8</accession>
<comment type="caution">
    <text evidence="2">The sequence shown here is derived from an EMBL/GenBank/DDBJ whole genome shotgun (WGS) entry which is preliminary data.</text>
</comment>
<dbReference type="EMBL" id="NPBV01000025">
    <property type="protein sequence ID" value="PAD20140.1"/>
    <property type="molecule type" value="Genomic_DNA"/>
</dbReference>
<dbReference type="RefSeq" id="WP_095261453.1">
    <property type="nucleotide sequence ID" value="NZ_NPBV01000025.1"/>
</dbReference>
<proteinExistence type="predicted"/>
<feature type="transmembrane region" description="Helical" evidence="1">
    <location>
        <begin position="114"/>
        <end position="137"/>
    </location>
</feature>
<sequence length="155" mass="16751">MSVKGLIVGAAFSITAAVLCTFVFGVVVSSSFLMAAPSIMYIGVFLQVIVPFLVVFSIAGAQFKRIDQVSEGVKWLISIIMAFIVVTYAGTLGSLTTHVIVWGDKLENLAVGDIVAWGFIYGFLLLPLAAPVSRWLISLLMDCCKYFEDSKEGDI</sequence>
<keyword evidence="1" id="KW-1133">Transmembrane helix</keyword>
<protein>
    <submittedName>
        <fullName evidence="2">Uncharacterized protein</fullName>
    </submittedName>
</protein>